<evidence type="ECO:0000313" key="3">
    <source>
        <dbReference type="EMBL" id="GAH65406.1"/>
    </source>
</evidence>
<dbReference type="CDD" id="cd10434">
    <property type="entry name" value="GIY-YIG_UvrC_Cho"/>
    <property type="match status" value="1"/>
</dbReference>
<dbReference type="EMBL" id="BARU01025351">
    <property type="protein sequence ID" value="GAH65406.1"/>
    <property type="molecule type" value="Genomic_DNA"/>
</dbReference>
<feature type="non-terminal residue" evidence="3">
    <location>
        <position position="82"/>
    </location>
</feature>
<dbReference type="PANTHER" id="PTHR30562">
    <property type="entry name" value="UVRC/OXIDOREDUCTASE"/>
    <property type="match status" value="1"/>
</dbReference>
<dbReference type="InterPro" id="IPR035901">
    <property type="entry name" value="GIY-YIG_endonuc_sf"/>
</dbReference>
<dbReference type="Gene3D" id="3.40.1440.10">
    <property type="entry name" value="GIY-YIG endonuclease"/>
    <property type="match status" value="1"/>
</dbReference>
<feature type="region of interest" description="Disordered" evidence="1">
    <location>
        <begin position="1"/>
        <end position="32"/>
    </location>
</feature>
<dbReference type="InterPro" id="IPR050066">
    <property type="entry name" value="UvrABC_protein_C"/>
</dbReference>
<feature type="compositionally biased region" description="Basic and acidic residues" evidence="1">
    <location>
        <begin position="11"/>
        <end position="23"/>
    </location>
</feature>
<dbReference type="AlphaFoldDB" id="X1H5E5"/>
<evidence type="ECO:0000256" key="1">
    <source>
        <dbReference type="SAM" id="MobiDB-lite"/>
    </source>
</evidence>
<name>X1H5E5_9ZZZZ</name>
<gene>
    <name evidence="3" type="ORF">S03H2_40857</name>
</gene>
<dbReference type="SUPFAM" id="SSF82771">
    <property type="entry name" value="GIY-YIG endonuclease"/>
    <property type="match status" value="1"/>
</dbReference>
<sequence>MSPDEQGAGSRDLRSAPKSEKARLFGGSTDEVDGKVRSGMKLEERIRSLPQGCGVYLFKDASGKILYVGKAANLAKRVRSYF</sequence>
<dbReference type="PROSITE" id="PS50164">
    <property type="entry name" value="GIY_YIG"/>
    <property type="match status" value="1"/>
</dbReference>
<dbReference type="InterPro" id="IPR000305">
    <property type="entry name" value="GIY-YIG_endonuc"/>
</dbReference>
<organism evidence="3">
    <name type="scientific">marine sediment metagenome</name>
    <dbReference type="NCBI Taxonomy" id="412755"/>
    <lineage>
        <taxon>unclassified sequences</taxon>
        <taxon>metagenomes</taxon>
        <taxon>ecological metagenomes</taxon>
    </lineage>
</organism>
<dbReference type="InterPro" id="IPR047296">
    <property type="entry name" value="GIY-YIG_UvrC_Cho"/>
</dbReference>
<reference evidence="3" key="1">
    <citation type="journal article" date="2014" name="Front. Microbiol.">
        <title>High frequency of phylogenetically diverse reductive dehalogenase-homologous genes in deep subseafloor sedimentary metagenomes.</title>
        <authorList>
            <person name="Kawai M."/>
            <person name="Futagami T."/>
            <person name="Toyoda A."/>
            <person name="Takaki Y."/>
            <person name="Nishi S."/>
            <person name="Hori S."/>
            <person name="Arai W."/>
            <person name="Tsubouchi T."/>
            <person name="Morono Y."/>
            <person name="Uchiyama I."/>
            <person name="Ito T."/>
            <person name="Fujiyama A."/>
            <person name="Inagaki F."/>
            <person name="Takami H."/>
        </authorList>
    </citation>
    <scope>NUCLEOTIDE SEQUENCE</scope>
    <source>
        <strain evidence="3">Expedition CK06-06</strain>
    </source>
</reference>
<dbReference type="GO" id="GO:0006289">
    <property type="term" value="P:nucleotide-excision repair"/>
    <property type="evidence" value="ECO:0007669"/>
    <property type="project" value="InterPro"/>
</dbReference>
<protein>
    <recommendedName>
        <fullName evidence="2">GIY-YIG domain-containing protein</fullName>
    </recommendedName>
</protein>
<dbReference type="GO" id="GO:0009380">
    <property type="term" value="C:excinuclease repair complex"/>
    <property type="evidence" value="ECO:0007669"/>
    <property type="project" value="TreeGrafter"/>
</dbReference>
<accession>X1H5E5</accession>
<feature type="domain" description="GIY-YIG" evidence="2">
    <location>
        <begin position="51"/>
        <end position="82"/>
    </location>
</feature>
<dbReference type="PANTHER" id="PTHR30562:SF1">
    <property type="entry name" value="UVRABC SYSTEM PROTEIN C"/>
    <property type="match status" value="1"/>
</dbReference>
<proteinExistence type="predicted"/>
<comment type="caution">
    <text evidence="3">The sequence shown here is derived from an EMBL/GenBank/DDBJ whole genome shotgun (WGS) entry which is preliminary data.</text>
</comment>
<evidence type="ECO:0000259" key="2">
    <source>
        <dbReference type="PROSITE" id="PS50164"/>
    </source>
</evidence>
<dbReference type="Pfam" id="PF01541">
    <property type="entry name" value="GIY-YIG"/>
    <property type="match status" value="1"/>
</dbReference>